<evidence type="ECO:0000259" key="16">
    <source>
        <dbReference type="PROSITE" id="PS51003"/>
    </source>
</evidence>
<dbReference type="SUPFAM" id="SSF81648">
    <property type="entry name" value="a domain/subunit of cytochrome bc1 complex (Ubiquinol-cytochrome c reductase)"/>
    <property type="match status" value="1"/>
</dbReference>
<gene>
    <name evidence="18" type="primary">cob</name>
</gene>
<comment type="function">
    <text evidence="14">Component of the ubiquinol-cytochrome c reductase complex (complex III or cytochrome b-c1 complex) that is part of the mitochondrial respiratory chain. The b-c1 complex mediates electron transfer from ubiquinol to cytochrome c. Contributes to the generation of a proton gradient across the mitochondrial membrane that is then used for ATP synthesis.</text>
</comment>
<evidence type="ECO:0000256" key="13">
    <source>
        <dbReference type="ARBA" id="ARBA00023136"/>
    </source>
</evidence>
<dbReference type="GO" id="GO:0005743">
    <property type="term" value="C:mitochondrial inner membrane"/>
    <property type="evidence" value="ECO:0007669"/>
    <property type="project" value="UniProtKB-SubCell"/>
</dbReference>
<evidence type="ECO:0000256" key="3">
    <source>
        <dbReference type="ARBA" id="ARBA00022448"/>
    </source>
</evidence>
<keyword evidence="4 14" id="KW-0349">Heme</keyword>
<accession>A0A7T7BXL2</accession>
<feature type="transmembrane region" description="Helical" evidence="14">
    <location>
        <begin position="276"/>
        <end position="293"/>
    </location>
</feature>
<evidence type="ECO:0000256" key="11">
    <source>
        <dbReference type="ARBA" id="ARBA00023004"/>
    </source>
</evidence>
<evidence type="ECO:0000256" key="2">
    <source>
        <dbReference type="ARBA" id="ARBA00013531"/>
    </source>
</evidence>
<protein>
    <recommendedName>
        <fullName evidence="2 14">Cytochrome b</fullName>
    </recommendedName>
</protein>
<feature type="transmembrane region" description="Helical" evidence="14">
    <location>
        <begin position="206"/>
        <end position="226"/>
    </location>
</feature>
<dbReference type="PANTHER" id="PTHR19271">
    <property type="entry name" value="CYTOCHROME B"/>
    <property type="match status" value="1"/>
</dbReference>
<keyword evidence="7 14" id="KW-0479">Metal-binding</keyword>
<organism evidence="18">
    <name type="scientific">Theileria parva</name>
    <name type="common">East coast fever infection agent</name>
    <dbReference type="NCBI Taxonomy" id="5875"/>
    <lineage>
        <taxon>Eukaryota</taxon>
        <taxon>Sar</taxon>
        <taxon>Alveolata</taxon>
        <taxon>Apicomplexa</taxon>
        <taxon>Aconoidasida</taxon>
        <taxon>Piroplasmida</taxon>
        <taxon>Theileriidae</taxon>
        <taxon>Theileria</taxon>
    </lineage>
</organism>
<feature type="transmembrane region" description="Helical" evidence="14">
    <location>
        <begin position="21"/>
        <end position="47"/>
    </location>
</feature>
<sequence length="363" mass="40929">MNMFNAHIPSYLVPKNLNSNWNVGFILGILLILQILSGLLLTFFYVPCKEGAFESLSRLVTETQFGWFVRLYHSVGVSFYFFFMFIHIIKGMWYSSKYMPWSWYSGIVILILSIVIAFTGYVLPDGQMSFWGATVISNLLEWFGKAKVITFGGFTVGPETLKRFFILHFVLPAVVLVIVLLHLYFLHREGSSNPLTLAEAVALLKFYQLILFSDVKFLVIISMFIGPQVGYGIWTLFQADNDNSILSSSENTPAHIIPEWYLLLFYATLKVFPTKVSGLVAMAAVLKLLIILVESRSKSQAVSTAHHHRVWTTTSVPLVPALFLLGCIGRMVINLDLIIIGIYGVLLSTTFVQKLLDSSRVRA</sequence>
<evidence type="ECO:0000256" key="1">
    <source>
        <dbReference type="ARBA" id="ARBA00004448"/>
    </source>
</evidence>
<keyword evidence="13 14" id="KW-0472">Membrane</keyword>
<dbReference type="InterPro" id="IPR005798">
    <property type="entry name" value="Cyt_b/b6_C"/>
</dbReference>
<evidence type="ECO:0000256" key="9">
    <source>
        <dbReference type="ARBA" id="ARBA00022982"/>
    </source>
</evidence>
<evidence type="ECO:0000256" key="4">
    <source>
        <dbReference type="ARBA" id="ARBA00022617"/>
    </source>
</evidence>
<keyword evidence="5 14" id="KW-0679">Respiratory chain</keyword>
<dbReference type="PROSITE" id="PS51003">
    <property type="entry name" value="CYTB_CTER"/>
    <property type="match status" value="1"/>
</dbReference>
<geneLocation type="mitochondrion" evidence="18"/>
<dbReference type="EMBL" id="MW172713">
    <property type="protein sequence ID" value="QQK56371.1"/>
    <property type="molecule type" value="Genomic_DNA"/>
</dbReference>
<keyword evidence="9 14" id="KW-0249">Electron transport</keyword>
<comment type="cofactor">
    <cofactor evidence="14">
        <name>heme b</name>
        <dbReference type="ChEBI" id="CHEBI:60344"/>
    </cofactor>
    <text evidence="14">Binds 2 heme groups non-covalently.</text>
</comment>
<reference evidence="18" key="1">
    <citation type="journal article" date="2020" name="Life">
        <title>Unique Mitochondrial Single Nucleotide Polymorphisms Demonstrate Resolution Potential to Discriminate Theileria parva Vaccine and Buffalo-Derived Strains.</title>
        <authorList>
            <person name="Mwamuye M.M."/>
            <person name="Obara I."/>
            <person name="Elati K."/>
            <person name="Odongo D."/>
            <person name="Bakheit M.A."/>
            <person name="Jongejan F."/>
            <person name="Nijhof A.M."/>
        </authorList>
    </citation>
    <scope>NUCLEOTIDE SEQUENCE</scope>
    <source>
        <strain evidence="17">Lawrencei manyara</strain>
        <strain evidence="18">Pugu1</strain>
    </source>
</reference>
<evidence type="ECO:0000259" key="15">
    <source>
        <dbReference type="PROSITE" id="PS51002"/>
    </source>
</evidence>
<dbReference type="AlphaFoldDB" id="A0A7T7BXL2"/>
<proteinExistence type="inferred from homology"/>
<evidence type="ECO:0000256" key="12">
    <source>
        <dbReference type="ARBA" id="ARBA00023128"/>
    </source>
</evidence>
<feature type="transmembrane region" description="Helical" evidence="14">
    <location>
        <begin position="67"/>
        <end position="89"/>
    </location>
</feature>
<dbReference type="PROSITE" id="PS51002">
    <property type="entry name" value="CYTB_NTER"/>
    <property type="match status" value="1"/>
</dbReference>
<dbReference type="GO" id="GO:0046872">
    <property type="term" value="F:metal ion binding"/>
    <property type="evidence" value="ECO:0007669"/>
    <property type="project" value="UniProtKB-UniRule"/>
</dbReference>
<dbReference type="GO" id="GO:0006122">
    <property type="term" value="P:mitochondrial electron transport, ubiquinol to cytochrome c"/>
    <property type="evidence" value="ECO:0007669"/>
    <property type="project" value="TreeGrafter"/>
</dbReference>
<keyword evidence="12 14" id="KW-0496">Mitochondrion</keyword>
<evidence type="ECO:0000256" key="8">
    <source>
        <dbReference type="ARBA" id="ARBA00022792"/>
    </source>
</evidence>
<evidence type="ECO:0000256" key="6">
    <source>
        <dbReference type="ARBA" id="ARBA00022692"/>
    </source>
</evidence>
<keyword evidence="10 14" id="KW-1133">Transmembrane helix</keyword>
<dbReference type="EMBL" id="MW172709">
    <property type="protein sequence ID" value="QQK56359.1"/>
    <property type="molecule type" value="Genomic_DNA"/>
</dbReference>
<feature type="transmembrane region" description="Helical" evidence="14">
    <location>
        <begin position="101"/>
        <end position="123"/>
    </location>
</feature>
<name>A0A7T7BXL2_THEPA</name>
<evidence type="ECO:0000313" key="17">
    <source>
        <dbReference type="EMBL" id="QQK56359.1"/>
    </source>
</evidence>
<dbReference type="InterPro" id="IPR005797">
    <property type="entry name" value="Cyt_b/b6_N"/>
</dbReference>
<dbReference type="PANTHER" id="PTHR19271:SF16">
    <property type="entry name" value="CYTOCHROME B"/>
    <property type="match status" value="1"/>
</dbReference>
<evidence type="ECO:0000256" key="14">
    <source>
        <dbReference type="RuleBase" id="RU362117"/>
    </source>
</evidence>
<dbReference type="InterPro" id="IPR016174">
    <property type="entry name" value="Di-haem_cyt_TM"/>
</dbReference>
<dbReference type="Gene3D" id="1.20.810.10">
    <property type="entry name" value="Cytochrome Bc1 Complex, Chain C"/>
    <property type="match status" value="1"/>
</dbReference>
<dbReference type="Pfam" id="PF00033">
    <property type="entry name" value="Cytochrome_B"/>
    <property type="match status" value="1"/>
</dbReference>
<feature type="domain" description="Cytochrome b/b6 N-terminal region profile" evidence="15">
    <location>
        <begin position="1"/>
        <end position="195"/>
    </location>
</feature>
<comment type="subcellular location">
    <subcellularLocation>
        <location evidence="1">Mitochondrion inner membrane</location>
        <topology evidence="1">Multi-pass membrane protein</topology>
    </subcellularLocation>
</comment>
<keyword evidence="6 14" id="KW-0812">Transmembrane</keyword>
<feature type="transmembrane region" description="Helical" evidence="14">
    <location>
        <begin position="314"/>
        <end position="332"/>
    </location>
</feature>
<keyword evidence="8" id="KW-0999">Mitochondrion inner membrane</keyword>
<dbReference type="SUPFAM" id="SSF81342">
    <property type="entry name" value="Transmembrane di-heme cytochromes"/>
    <property type="match status" value="1"/>
</dbReference>
<feature type="transmembrane region" description="Helical" evidence="14">
    <location>
        <begin position="164"/>
        <end position="185"/>
    </location>
</feature>
<dbReference type="GO" id="GO:0008121">
    <property type="term" value="F:quinol-cytochrome-c reductase activity"/>
    <property type="evidence" value="ECO:0007669"/>
    <property type="project" value="TreeGrafter"/>
</dbReference>
<evidence type="ECO:0000313" key="18">
    <source>
        <dbReference type="EMBL" id="QQK56371.1"/>
    </source>
</evidence>
<comment type="similarity">
    <text evidence="14">Belongs to the cytochrome b family.</text>
</comment>
<dbReference type="GO" id="GO:0016491">
    <property type="term" value="F:oxidoreductase activity"/>
    <property type="evidence" value="ECO:0007669"/>
    <property type="project" value="UniProtKB-UniRule"/>
</dbReference>
<keyword evidence="11 14" id="KW-0408">Iron</keyword>
<evidence type="ECO:0000256" key="10">
    <source>
        <dbReference type="ARBA" id="ARBA00022989"/>
    </source>
</evidence>
<dbReference type="InterPro" id="IPR027387">
    <property type="entry name" value="Cytb/b6-like_sf"/>
</dbReference>
<dbReference type="Pfam" id="PF00032">
    <property type="entry name" value="Cytochrom_B_C"/>
    <property type="match status" value="1"/>
</dbReference>
<keyword evidence="3 14" id="KW-0813">Transport</keyword>
<dbReference type="InterPro" id="IPR036150">
    <property type="entry name" value="Cyt_b/b6_C_sf"/>
</dbReference>
<feature type="transmembrane region" description="Helical" evidence="14">
    <location>
        <begin position="338"/>
        <end position="356"/>
    </location>
</feature>
<feature type="domain" description="Cytochrome b/b6 C-terminal region profile" evidence="16">
    <location>
        <begin position="196"/>
        <end position="363"/>
    </location>
</feature>
<evidence type="ECO:0000256" key="5">
    <source>
        <dbReference type="ARBA" id="ARBA00022660"/>
    </source>
</evidence>
<evidence type="ECO:0000256" key="7">
    <source>
        <dbReference type="ARBA" id="ARBA00022723"/>
    </source>
</evidence>